<evidence type="ECO:0000256" key="20">
    <source>
        <dbReference type="SAM" id="MobiDB-lite"/>
    </source>
</evidence>
<dbReference type="PROSITE" id="PS50214">
    <property type="entry name" value="DISINTEGRIN_2"/>
    <property type="match status" value="1"/>
</dbReference>
<evidence type="ECO:0000256" key="17">
    <source>
        <dbReference type="PROSITE-ProRule" id="PRU00068"/>
    </source>
</evidence>
<dbReference type="PROSITE" id="PS00427">
    <property type="entry name" value="DISINTEGRIN_1"/>
    <property type="match status" value="1"/>
</dbReference>
<keyword evidence="5" id="KW-0597">Phosphoprotein</keyword>
<evidence type="ECO:0000256" key="11">
    <source>
        <dbReference type="ARBA" id="ARBA00023157"/>
    </source>
</evidence>
<feature type="domain" description="Peptidase M12B" evidence="25">
    <location>
        <begin position="181"/>
        <end position="378"/>
    </location>
</feature>
<dbReference type="Pfam" id="PF00200">
    <property type="entry name" value="Disintegrin"/>
    <property type="match status" value="1"/>
</dbReference>
<dbReference type="SUPFAM" id="SSF55486">
    <property type="entry name" value="Metalloproteases ('zincins'), catalytic domain"/>
    <property type="match status" value="1"/>
</dbReference>
<keyword evidence="8" id="KW-0130">Cell adhesion</keyword>
<dbReference type="PRINTS" id="PR00289">
    <property type="entry name" value="DISINTEGRIN"/>
</dbReference>
<dbReference type="GO" id="GO:0007339">
    <property type="term" value="P:binding of sperm to zona pellucida"/>
    <property type="evidence" value="ECO:0007669"/>
    <property type="project" value="TreeGrafter"/>
</dbReference>
<evidence type="ECO:0000256" key="8">
    <source>
        <dbReference type="ARBA" id="ARBA00022889"/>
    </source>
</evidence>
<keyword evidence="12" id="KW-0325">Glycoprotein</keyword>
<feature type="domain" description="EGF-like" evidence="23">
    <location>
        <begin position="614"/>
        <end position="647"/>
    </location>
</feature>
<feature type="disulfide bond" evidence="19">
    <location>
        <begin position="334"/>
        <end position="339"/>
    </location>
</feature>
<keyword evidence="10 21" id="KW-0472">Membrane</keyword>
<feature type="compositionally biased region" description="Acidic residues" evidence="20">
    <location>
        <begin position="720"/>
        <end position="739"/>
    </location>
</feature>
<evidence type="ECO:0000256" key="4">
    <source>
        <dbReference type="ARBA" id="ARBA00022536"/>
    </source>
</evidence>
<dbReference type="GO" id="GO:0004222">
    <property type="term" value="F:metalloendopeptidase activity"/>
    <property type="evidence" value="ECO:0007669"/>
    <property type="project" value="InterPro"/>
</dbReference>
<evidence type="ECO:0000313" key="27">
    <source>
        <dbReference type="Proteomes" id="UP000694414"/>
    </source>
</evidence>
<evidence type="ECO:0000256" key="7">
    <source>
        <dbReference type="ARBA" id="ARBA00022729"/>
    </source>
</evidence>
<dbReference type="InterPro" id="IPR018358">
    <property type="entry name" value="Disintegrin_CS"/>
</dbReference>
<keyword evidence="6 21" id="KW-0812">Transmembrane</keyword>
<dbReference type="SMART" id="SM00608">
    <property type="entry name" value="ACR"/>
    <property type="match status" value="1"/>
</dbReference>
<dbReference type="Pfam" id="PF01421">
    <property type="entry name" value="Reprolysin"/>
    <property type="match status" value="1"/>
</dbReference>
<dbReference type="GO" id="GO:0008584">
    <property type="term" value="P:male gonad development"/>
    <property type="evidence" value="ECO:0007669"/>
    <property type="project" value="TreeGrafter"/>
</dbReference>
<comment type="function">
    <text evidence="13">Sperm surface membrane protein that may be involved in sperm-egg plasma membrane adhesion and fusion during fertilization. Could have a direct role in sperm-zona binding or migration of sperm from the uterus into the oviduct. Interactions with egg membrane could be mediated via binding between its disintegrin-like domain to one or more integrins receptors on the egg. This is a non catalytic metalloprotease-like protein.</text>
</comment>
<dbReference type="Pfam" id="PF01562">
    <property type="entry name" value="Pep_M12B_propep"/>
    <property type="match status" value="1"/>
</dbReference>
<dbReference type="Gene3D" id="4.10.70.10">
    <property type="entry name" value="Disintegrin domain"/>
    <property type="match status" value="1"/>
</dbReference>
<evidence type="ECO:0000256" key="9">
    <source>
        <dbReference type="ARBA" id="ARBA00022989"/>
    </source>
</evidence>
<evidence type="ECO:0000313" key="26">
    <source>
        <dbReference type="Ensembl" id="ENSPSMP00000009080.1"/>
    </source>
</evidence>
<dbReference type="InterPro" id="IPR002870">
    <property type="entry name" value="Peptidase_M12B_N"/>
</dbReference>
<evidence type="ECO:0000256" key="5">
    <source>
        <dbReference type="ARBA" id="ARBA00022553"/>
    </source>
</evidence>
<dbReference type="Proteomes" id="UP000694414">
    <property type="component" value="Unplaced"/>
</dbReference>
<dbReference type="GO" id="GO:0007155">
    <property type="term" value="P:cell adhesion"/>
    <property type="evidence" value="ECO:0007669"/>
    <property type="project" value="UniProtKB-KW"/>
</dbReference>
<evidence type="ECO:0000256" key="21">
    <source>
        <dbReference type="SAM" id="Phobius"/>
    </source>
</evidence>
<sequence>MLRVLLLLAGLGGLSWLWTGQNSERLLVEITVPVKTHSVVREEIEVEVSYKIVIEGKTFILNLMQKTFLPYNFRVYGYNGTEIMKPLKEEFQNFCYYQGYIEDYPNSMVIISTCNGIRGLLQFENISYGIEPLESSVGFEHVIYRVNVKNPDTALYTVKDIESRDLSYKIQSIEPQPDLSPYIEMHIVVEKKLYDHMGSDTAVVTQKIFQLIGLTNAIFTSFNITVILSSLELWADENKMLTTGDVNELLHRFLKWKRSYLVLRPHDVAFLLTYREKSNYVGATYKGKMCDRNYGGGIVMHPRAISMESLAVIFTQLLSLSMGITYDDTNKCHCSGAVCIMNPEAIHFSGVKMFSNCSMEDFAHFISKQKSQCLQNQPRLDPSYKEAAVCGNEQVETGEECDCGTLENCANVQVQCCDGSTCQYVANSDCADGPCCNDCQYKGKDQICRSAIDECDLPEYCNGSSSECQEDLFVQNGHPCGDNQWFCFDGLCSSGSKQCKDLFTEAAGFGTEECFRELNTKTDQSGNCGSGPQGYTKCATKDLKCGKLICTYASEDIVKGQMTTIIYLTIDDVRCVALEYPHDHAESANMWVRDGTTCGTNKVCKNRCVSIAVLGYDCTAEKCSNHGKCNNRKNCHCDSSFLPPTCATEDAAWPGGSIDSGNFPPAAATVRGRYIESAYHPKPTRWPFFLLIPFFIILCVLIAMLAKVRYQRKKWKTEDYTSDEQLESEALESEDEAKR</sequence>
<evidence type="ECO:0000259" key="24">
    <source>
        <dbReference type="PROSITE" id="PS50214"/>
    </source>
</evidence>
<evidence type="ECO:0000256" key="16">
    <source>
        <dbReference type="ARBA" id="ARBA00032022"/>
    </source>
</evidence>
<dbReference type="InterPro" id="IPR000742">
    <property type="entry name" value="EGF"/>
</dbReference>
<evidence type="ECO:0000256" key="22">
    <source>
        <dbReference type="SAM" id="SignalP"/>
    </source>
</evidence>
<dbReference type="PROSITE" id="PS50215">
    <property type="entry name" value="ADAM_MEPRO"/>
    <property type="match status" value="1"/>
</dbReference>
<dbReference type="InterPro" id="IPR024079">
    <property type="entry name" value="MetalloPept_cat_dom_sf"/>
</dbReference>
<dbReference type="InterPro" id="IPR001590">
    <property type="entry name" value="Peptidase_M12B"/>
</dbReference>
<evidence type="ECO:0000256" key="12">
    <source>
        <dbReference type="ARBA" id="ARBA00023180"/>
    </source>
</evidence>
<accession>A0A8C8YYH9</accession>
<reference evidence="26" key="2">
    <citation type="submission" date="2025-09" db="UniProtKB">
        <authorList>
            <consortium name="Ensembl"/>
        </authorList>
    </citation>
    <scope>IDENTIFICATION</scope>
</reference>
<dbReference type="FunFam" id="3.40.390.10:FF:000033">
    <property type="entry name" value="A disintegrin and metallopeptidase domain 18"/>
    <property type="match status" value="1"/>
</dbReference>
<dbReference type="GeneTree" id="ENSGT00940000161961"/>
<dbReference type="FunFam" id="4.10.70.10:FF:000001">
    <property type="entry name" value="Disintegrin and metalloproteinase domain-containing protein 22"/>
    <property type="match status" value="1"/>
</dbReference>
<keyword evidence="7 22" id="KW-0732">Signal</keyword>
<dbReference type="Ensembl" id="ENSPSMT00000010653.1">
    <property type="protein sequence ID" value="ENSPSMP00000009080.1"/>
    <property type="gene ID" value="ENSPSMG00000006525.1"/>
</dbReference>
<evidence type="ECO:0000256" key="13">
    <source>
        <dbReference type="ARBA" id="ARBA00025231"/>
    </source>
</evidence>
<evidence type="ECO:0000256" key="3">
    <source>
        <dbReference type="ARBA" id="ARBA00020159"/>
    </source>
</evidence>
<dbReference type="PANTHER" id="PTHR11905:SF108">
    <property type="entry name" value="DISINTEGRIN AND METALLOPROTEINASE DOMAIN-CONTAINING PROTEIN 2"/>
    <property type="match status" value="1"/>
</dbReference>
<evidence type="ECO:0000259" key="25">
    <source>
        <dbReference type="PROSITE" id="PS50215"/>
    </source>
</evidence>
<feature type="chain" id="PRO_5034565289" description="Disintegrin and metalloproteinase domain-containing protein 2" evidence="22">
    <location>
        <begin position="21"/>
        <end position="739"/>
    </location>
</feature>
<comment type="subcellular location">
    <subcellularLocation>
        <location evidence="1">Membrane</location>
        <topology evidence="1">Single-pass type I membrane protein</topology>
    </subcellularLocation>
</comment>
<feature type="disulfide bond" evidence="17">
    <location>
        <begin position="448"/>
        <end position="468"/>
    </location>
</feature>
<organism evidence="26 27">
    <name type="scientific">Prolemur simus</name>
    <name type="common">Greater bamboo lemur</name>
    <name type="synonym">Hapalemur simus</name>
    <dbReference type="NCBI Taxonomy" id="1328070"/>
    <lineage>
        <taxon>Eukaryota</taxon>
        <taxon>Metazoa</taxon>
        <taxon>Chordata</taxon>
        <taxon>Craniata</taxon>
        <taxon>Vertebrata</taxon>
        <taxon>Euteleostomi</taxon>
        <taxon>Mammalia</taxon>
        <taxon>Eutheria</taxon>
        <taxon>Euarchontoglires</taxon>
        <taxon>Primates</taxon>
        <taxon>Strepsirrhini</taxon>
        <taxon>Lemuriformes</taxon>
        <taxon>Lemuridae</taxon>
        <taxon>Prolemur</taxon>
    </lineage>
</organism>
<keyword evidence="4 18" id="KW-0245">EGF-like domain</keyword>
<dbReference type="PROSITE" id="PS50026">
    <property type="entry name" value="EGF_3"/>
    <property type="match status" value="1"/>
</dbReference>
<evidence type="ECO:0000256" key="14">
    <source>
        <dbReference type="ARBA" id="ARBA00030994"/>
    </source>
</evidence>
<reference evidence="26" key="1">
    <citation type="submission" date="2025-08" db="UniProtKB">
        <authorList>
            <consortium name="Ensembl"/>
        </authorList>
    </citation>
    <scope>IDENTIFICATION</scope>
</reference>
<comment type="caution">
    <text evidence="18">Lacks conserved residue(s) required for the propagation of feature annotation.</text>
</comment>
<feature type="region of interest" description="Disordered" evidence="20">
    <location>
        <begin position="716"/>
        <end position="739"/>
    </location>
</feature>
<evidence type="ECO:0000256" key="15">
    <source>
        <dbReference type="ARBA" id="ARBA00031933"/>
    </source>
</evidence>
<feature type="signal peptide" evidence="22">
    <location>
        <begin position="1"/>
        <end position="20"/>
    </location>
</feature>
<dbReference type="InterPro" id="IPR036436">
    <property type="entry name" value="Disintegrin_dom_sf"/>
</dbReference>
<name>A0A8C8YYH9_PROSS</name>
<dbReference type="GO" id="GO:0005886">
    <property type="term" value="C:plasma membrane"/>
    <property type="evidence" value="ECO:0007669"/>
    <property type="project" value="TreeGrafter"/>
</dbReference>
<evidence type="ECO:0000256" key="1">
    <source>
        <dbReference type="ARBA" id="ARBA00004479"/>
    </source>
</evidence>
<comment type="subunit">
    <text evidence="2">Heterodimer with ADAM1/fertilin subunit alpha.</text>
</comment>
<dbReference type="InterPro" id="IPR006586">
    <property type="entry name" value="ADAM_Cys-rich"/>
</dbReference>
<protein>
    <recommendedName>
        <fullName evidence="3">Disintegrin and metalloproteinase domain-containing protein 2</fullName>
    </recommendedName>
    <alternativeName>
        <fullName evidence="14">Fertilin subunit beta</fullName>
    </alternativeName>
    <alternativeName>
        <fullName evidence="16">PH-30</fullName>
    </alternativeName>
    <alternativeName>
        <fullName evidence="15">PH30-beta</fullName>
    </alternativeName>
</protein>
<gene>
    <name evidence="26" type="primary">ADAM2</name>
</gene>
<dbReference type="PANTHER" id="PTHR11905">
    <property type="entry name" value="ADAM A DISINTEGRIN AND METALLOPROTEASE DOMAIN"/>
    <property type="match status" value="1"/>
</dbReference>
<keyword evidence="27" id="KW-1185">Reference proteome</keyword>
<dbReference type="InterPro" id="IPR034027">
    <property type="entry name" value="Reprolysin_adamalysin"/>
</dbReference>
<feature type="domain" description="Disintegrin" evidence="24">
    <location>
        <begin position="387"/>
        <end position="476"/>
    </location>
</feature>
<dbReference type="CDD" id="cd04269">
    <property type="entry name" value="ZnMc_adamalysin_II_like"/>
    <property type="match status" value="1"/>
</dbReference>
<dbReference type="SMART" id="SM00050">
    <property type="entry name" value="DISIN"/>
    <property type="match status" value="1"/>
</dbReference>
<feature type="transmembrane region" description="Helical" evidence="21">
    <location>
        <begin position="686"/>
        <end position="706"/>
    </location>
</feature>
<dbReference type="InterPro" id="IPR001762">
    <property type="entry name" value="Disintegrin_dom"/>
</dbReference>
<keyword evidence="9 21" id="KW-1133">Transmembrane helix</keyword>
<dbReference type="SUPFAM" id="SSF57552">
    <property type="entry name" value="Blood coagulation inhibitor (disintegrin)"/>
    <property type="match status" value="1"/>
</dbReference>
<dbReference type="Gene3D" id="3.40.390.10">
    <property type="entry name" value="Collagenase (Catalytic Domain)"/>
    <property type="match status" value="1"/>
</dbReference>
<dbReference type="AlphaFoldDB" id="A0A8C8YYH9"/>
<evidence type="ECO:0000256" key="2">
    <source>
        <dbReference type="ARBA" id="ARBA00011609"/>
    </source>
</evidence>
<evidence type="ECO:0000256" key="18">
    <source>
        <dbReference type="PROSITE-ProRule" id="PRU00076"/>
    </source>
</evidence>
<evidence type="ECO:0000259" key="23">
    <source>
        <dbReference type="PROSITE" id="PS50026"/>
    </source>
</evidence>
<feature type="disulfide bond" evidence="18">
    <location>
        <begin position="637"/>
        <end position="646"/>
    </location>
</feature>
<evidence type="ECO:0000256" key="6">
    <source>
        <dbReference type="ARBA" id="ARBA00022692"/>
    </source>
</evidence>
<dbReference type="GO" id="GO:0006508">
    <property type="term" value="P:proteolysis"/>
    <property type="evidence" value="ECO:0007669"/>
    <property type="project" value="InterPro"/>
</dbReference>
<proteinExistence type="predicted"/>
<dbReference type="Pfam" id="PF08516">
    <property type="entry name" value="ADAM_CR"/>
    <property type="match status" value="1"/>
</dbReference>
<evidence type="ECO:0000256" key="19">
    <source>
        <dbReference type="PROSITE-ProRule" id="PRU00276"/>
    </source>
</evidence>
<evidence type="ECO:0000256" key="10">
    <source>
        <dbReference type="ARBA" id="ARBA00023136"/>
    </source>
</evidence>
<keyword evidence="11 18" id="KW-1015">Disulfide bond</keyword>